<dbReference type="GO" id="GO:0045892">
    <property type="term" value="P:negative regulation of DNA-templated transcription"/>
    <property type="evidence" value="ECO:0007669"/>
    <property type="project" value="InterPro"/>
</dbReference>
<name>A0A1H1MVG0_9ACTN</name>
<organism evidence="7 8">
    <name type="scientific">Friedmanniella luteola</name>
    <dbReference type="NCBI Taxonomy" id="546871"/>
    <lineage>
        <taxon>Bacteria</taxon>
        <taxon>Bacillati</taxon>
        <taxon>Actinomycetota</taxon>
        <taxon>Actinomycetes</taxon>
        <taxon>Propionibacteriales</taxon>
        <taxon>Nocardioidaceae</taxon>
        <taxon>Friedmanniella</taxon>
    </lineage>
</organism>
<dbReference type="Proteomes" id="UP000199092">
    <property type="component" value="Chromosome I"/>
</dbReference>
<feature type="DNA-binding region" description="H-T-H motif" evidence="4">
    <location>
        <begin position="55"/>
        <end position="74"/>
    </location>
</feature>
<dbReference type="Gene3D" id="1.10.357.10">
    <property type="entry name" value="Tetracycline Repressor, domain 2"/>
    <property type="match status" value="1"/>
</dbReference>
<dbReference type="SUPFAM" id="SSF46689">
    <property type="entry name" value="Homeodomain-like"/>
    <property type="match status" value="1"/>
</dbReference>
<dbReference type="InterPro" id="IPR001647">
    <property type="entry name" value="HTH_TetR"/>
</dbReference>
<dbReference type="InterPro" id="IPR036271">
    <property type="entry name" value="Tet_transcr_reg_TetR-rel_C_sf"/>
</dbReference>
<evidence type="ECO:0000256" key="5">
    <source>
        <dbReference type="SAM" id="MobiDB-lite"/>
    </source>
</evidence>
<feature type="domain" description="HTH tetR-type" evidence="6">
    <location>
        <begin position="32"/>
        <end position="92"/>
    </location>
</feature>
<dbReference type="InterPro" id="IPR009057">
    <property type="entry name" value="Homeodomain-like_sf"/>
</dbReference>
<reference evidence="7 8" key="1">
    <citation type="submission" date="2016-10" db="EMBL/GenBank/DDBJ databases">
        <authorList>
            <person name="de Groot N.N."/>
        </authorList>
    </citation>
    <scope>NUCLEOTIDE SEQUENCE [LARGE SCALE GENOMIC DNA]</scope>
    <source>
        <strain evidence="7 8">DSM 21741</strain>
    </source>
</reference>
<dbReference type="GO" id="GO:0000976">
    <property type="term" value="F:transcription cis-regulatory region binding"/>
    <property type="evidence" value="ECO:0007669"/>
    <property type="project" value="TreeGrafter"/>
</dbReference>
<dbReference type="Pfam" id="PF02909">
    <property type="entry name" value="TetR_C_1"/>
    <property type="match status" value="1"/>
</dbReference>
<dbReference type="SUPFAM" id="SSF48498">
    <property type="entry name" value="Tetracyclin repressor-like, C-terminal domain"/>
    <property type="match status" value="1"/>
</dbReference>
<sequence length="233" mass="24357">MPDATPEASTAGPTRPSVWTRPDRGGRGPQPEHSREAIAAAAVALADAGGLGAATMRAVAAALGTAAASLYRYLSSRDDLLDLMVDAVLAELPPEQPPGPDWLEDLVDLGRAQLDLHRRHPWLLEAGLRGTAVGPHGTDHIERCLRLMAPAGAGSAARMEAVALITGVVSLFARPAPVDTRALAPADLFAVASADRHPHLVAALTRPTPPGPRPDLFEHTLRSVLRGLLVEPG</sequence>
<dbReference type="STRING" id="546871.SAMN04488543_0725"/>
<evidence type="ECO:0000256" key="1">
    <source>
        <dbReference type="ARBA" id="ARBA00023015"/>
    </source>
</evidence>
<evidence type="ECO:0000256" key="3">
    <source>
        <dbReference type="ARBA" id="ARBA00023163"/>
    </source>
</evidence>
<keyword evidence="2 4" id="KW-0238">DNA-binding</keyword>
<dbReference type="PROSITE" id="PS50977">
    <property type="entry name" value="HTH_TETR_2"/>
    <property type="match status" value="1"/>
</dbReference>
<dbReference type="EMBL" id="LT629749">
    <property type="protein sequence ID" value="SDR90670.1"/>
    <property type="molecule type" value="Genomic_DNA"/>
</dbReference>
<accession>A0A1H1MVG0</accession>
<dbReference type="Pfam" id="PF00440">
    <property type="entry name" value="TetR_N"/>
    <property type="match status" value="1"/>
</dbReference>
<dbReference type="PANTHER" id="PTHR30055:SF151">
    <property type="entry name" value="TRANSCRIPTIONAL REGULATORY PROTEIN"/>
    <property type="match status" value="1"/>
</dbReference>
<feature type="compositionally biased region" description="Basic and acidic residues" evidence="5">
    <location>
        <begin position="21"/>
        <end position="33"/>
    </location>
</feature>
<dbReference type="OrthoDB" id="2570341at2"/>
<dbReference type="RefSeq" id="WP_091410255.1">
    <property type="nucleotide sequence ID" value="NZ_LT629749.1"/>
</dbReference>
<feature type="region of interest" description="Disordered" evidence="5">
    <location>
        <begin position="1"/>
        <end position="33"/>
    </location>
</feature>
<evidence type="ECO:0000313" key="7">
    <source>
        <dbReference type="EMBL" id="SDR90670.1"/>
    </source>
</evidence>
<dbReference type="PANTHER" id="PTHR30055">
    <property type="entry name" value="HTH-TYPE TRANSCRIPTIONAL REGULATOR RUTR"/>
    <property type="match status" value="1"/>
</dbReference>
<protein>
    <submittedName>
        <fullName evidence="7">Tetracyclin repressor, C-terminal all-alpha domain</fullName>
    </submittedName>
</protein>
<keyword evidence="1" id="KW-0805">Transcription regulation</keyword>
<gene>
    <name evidence="7" type="ORF">SAMN04488543_0725</name>
</gene>
<dbReference type="InterPro" id="IPR004111">
    <property type="entry name" value="Repressor_TetR_C"/>
</dbReference>
<evidence type="ECO:0000256" key="4">
    <source>
        <dbReference type="PROSITE-ProRule" id="PRU00335"/>
    </source>
</evidence>
<proteinExistence type="predicted"/>
<keyword evidence="8" id="KW-1185">Reference proteome</keyword>
<keyword evidence="3" id="KW-0804">Transcription</keyword>
<dbReference type="GO" id="GO:0003700">
    <property type="term" value="F:DNA-binding transcription factor activity"/>
    <property type="evidence" value="ECO:0007669"/>
    <property type="project" value="TreeGrafter"/>
</dbReference>
<evidence type="ECO:0000259" key="6">
    <source>
        <dbReference type="PROSITE" id="PS50977"/>
    </source>
</evidence>
<dbReference type="AlphaFoldDB" id="A0A1H1MVG0"/>
<dbReference type="InterPro" id="IPR050109">
    <property type="entry name" value="HTH-type_TetR-like_transc_reg"/>
</dbReference>
<evidence type="ECO:0000256" key="2">
    <source>
        <dbReference type="ARBA" id="ARBA00023125"/>
    </source>
</evidence>
<evidence type="ECO:0000313" key="8">
    <source>
        <dbReference type="Proteomes" id="UP000199092"/>
    </source>
</evidence>